<evidence type="ECO:0000313" key="2">
    <source>
        <dbReference type="Proteomes" id="UP000499080"/>
    </source>
</evidence>
<gene>
    <name evidence="1" type="ORF">AVEN_22923_1</name>
</gene>
<keyword evidence="2" id="KW-1185">Reference proteome</keyword>
<reference evidence="1 2" key="1">
    <citation type="journal article" date="2019" name="Sci. Rep.">
        <title>Orb-weaving spider Araneus ventricosus genome elucidates the spidroin gene catalogue.</title>
        <authorList>
            <person name="Kono N."/>
            <person name="Nakamura H."/>
            <person name="Ohtoshi R."/>
            <person name="Moran D.A.P."/>
            <person name="Shinohara A."/>
            <person name="Yoshida Y."/>
            <person name="Fujiwara M."/>
            <person name="Mori M."/>
            <person name="Tomita M."/>
            <person name="Arakawa K."/>
        </authorList>
    </citation>
    <scope>NUCLEOTIDE SEQUENCE [LARGE SCALE GENOMIC DNA]</scope>
</reference>
<proteinExistence type="predicted"/>
<accession>A0A4Y2D6T6</accession>
<dbReference type="EMBL" id="BGPR01000304">
    <property type="protein sequence ID" value="GBM11796.1"/>
    <property type="molecule type" value="Genomic_DNA"/>
</dbReference>
<comment type="caution">
    <text evidence="1">The sequence shown here is derived from an EMBL/GenBank/DDBJ whole genome shotgun (WGS) entry which is preliminary data.</text>
</comment>
<evidence type="ECO:0000313" key="1">
    <source>
        <dbReference type="EMBL" id="GBM11796.1"/>
    </source>
</evidence>
<dbReference type="Proteomes" id="UP000499080">
    <property type="component" value="Unassembled WGS sequence"/>
</dbReference>
<name>A0A4Y2D6T6_ARAVE</name>
<protein>
    <submittedName>
        <fullName evidence="1">Uncharacterized protein</fullName>
    </submittedName>
</protein>
<sequence>MEILGGSFITHKLIIHNIIPKLARNQSTGHATKFYFSQDMGLSLHFSKDSTLPEPHSVLVGESAHQSIMLRFASSQPPTIWHHPANNISQYGSAA</sequence>
<dbReference type="AlphaFoldDB" id="A0A4Y2D6T6"/>
<organism evidence="1 2">
    <name type="scientific">Araneus ventricosus</name>
    <name type="common">Orbweaver spider</name>
    <name type="synonym">Epeira ventricosa</name>
    <dbReference type="NCBI Taxonomy" id="182803"/>
    <lineage>
        <taxon>Eukaryota</taxon>
        <taxon>Metazoa</taxon>
        <taxon>Ecdysozoa</taxon>
        <taxon>Arthropoda</taxon>
        <taxon>Chelicerata</taxon>
        <taxon>Arachnida</taxon>
        <taxon>Araneae</taxon>
        <taxon>Araneomorphae</taxon>
        <taxon>Entelegynae</taxon>
        <taxon>Araneoidea</taxon>
        <taxon>Araneidae</taxon>
        <taxon>Araneus</taxon>
    </lineage>
</organism>